<proteinExistence type="predicted"/>
<dbReference type="AlphaFoldDB" id="A0A3M8KT77"/>
<dbReference type="Proteomes" id="UP000279859">
    <property type="component" value="Unassembled WGS sequence"/>
</dbReference>
<dbReference type="PIRSF" id="PIRSF001439">
    <property type="entry name" value="CryM"/>
    <property type="match status" value="1"/>
</dbReference>
<dbReference type="OrthoDB" id="4311033at2"/>
<name>A0A3M8KT77_9MICO</name>
<dbReference type="GO" id="GO:0005737">
    <property type="term" value="C:cytoplasm"/>
    <property type="evidence" value="ECO:0007669"/>
    <property type="project" value="TreeGrafter"/>
</dbReference>
<dbReference type="PANTHER" id="PTHR13812">
    <property type="entry name" value="KETIMINE REDUCTASE MU-CRYSTALLIN"/>
    <property type="match status" value="1"/>
</dbReference>
<dbReference type="RefSeq" id="WP_123046799.1">
    <property type="nucleotide sequence ID" value="NZ_RDSR01000029.1"/>
</dbReference>
<dbReference type="Pfam" id="PF02423">
    <property type="entry name" value="OCD_Mu_crystall"/>
    <property type="match status" value="1"/>
</dbReference>
<dbReference type="Gene3D" id="3.40.50.720">
    <property type="entry name" value="NAD(P)-binding Rossmann-like Domain"/>
    <property type="match status" value="1"/>
</dbReference>
<gene>
    <name evidence="1" type="ORF">EEJ31_13470</name>
</gene>
<dbReference type="EMBL" id="RDSR01000029">
    <property type="protein sequence ID" value="RNE56507.1"/>
    <property type="molecule type" value="Genomic_DNA"/>
</dbReference>
<evidence type="ECO:0000313" key="1">
    <source>
        <dbReference type="EMBL" id="RNE56507.1"/>
    </source>
</evidence>
<evidence type="ECO:0000313" key="2">
    <source>
        <dbReference type="Proteomes" id="UP000279859"/>
    </source>
</evidence>
<organism evidence="1 2">
    <name type="scientific">Cryobacterium tepidiphilum</name>
    <dbReference type="NCBI Taxonomy" id="2486026"/>
    <lineage>
        <taxon>Bacteria</taxon>
        <taxon>Bacillati</taxon>
        <taxon>Actinomycetota</taxon>
        <taxon>Actinomycetes</taxon>
        <taxon>Micrococcales</taxon>
        <taxon>Microbacteriaceae</taxon>
        <taxon>Cryobacterium</taxon>
    </lineage>
</organism>
<dbReference type="InterPro" id="IPR003462">
    <property type="entry name" value="ODC_Mu_crystall"/>
</dbReference>
<protein>
    <submittedName>
        <fullName evidence="1">Ornithine cyclodeaminase family protein</fullName>
    </submittedName>
</protein>
<keyword evidence="2" id="KW-1185">Reference proteome</keyword>
<dbReference type="SUPFAM" id="SSF51735">
    <property type="entry name" value="NAD(P)-binding Rossmann-fold domains"/>
    <property type="match status" value="1"/>
</dbReference>
<reference evidence="1 2" key="1">
    <citation type="submission" date="2018-11" db="EMBL/GenBank/DDBJ databases">
        <title>Cryobacterium sp. nov., isolated from rhizosphere soil of lettuce.</title>
        <authorList>
            <person name="Wang Y."/>
        </authorList>
    </citation>
    <scope>NUCLEOTIDE SEQUENCE [LARGE SCALE GENOMIC DNA]</scope>
    <source>
        <strain evidence="1 2">NEAU-85</strain>
    </source>
</reference>
<dbReference type="Gene3D" id="3.30.1780.10">
    <property type="entry name" value="ornithine cyclodeaminase, domain 1"/>
    <property type="match status" value="1"/>
</dbReference>
<comment type="caution">
    <text evidence="1">The sequence shown here is derived from an EMBL/GenBank/DDBJ whole genome shotgun (WGS) entry which is preliminary data.</text>
</comment>
<dbReference type="InterPro" id="IPR023401">
    <property type="entry name" value="ODC_N"/>
</dbReference>
<dbReference type="InterPro" id="IPR036291">
    <property type="entry name" value="NAD(P)-bd_dom_sf"/>
</dbReference>
<accession>A0A3M8KT77</accession>
<sequence>MLILTASDVSEVFGMREAFESVREAAVAHVEARTAVPPRVALRTAETDGEFLVMPGVVDASVFGTKVWFAFPEAHGSVPATAAMILLVDPGSGQEVLMDGSVITDMRTGAMTGLAAERLAPEGATTLAVIGTGIQARTQALALLHALPAIETIRVTSRSADRRQRFAGGLAAEVAREHRDRAVRVVAVDDGEGAVAGAQVVVAATTSAVPVIEDSWLDGDVLVCSVGSHDPRSAEIAPATVGRASTVVVDTYVGGATGAGDVSGPIASGLLDPGSVIELGDLLLGRRSPSRVGVRIFKSVGFAAADVACARAVLTAARKRRLGRDVALHS</sequence>
<dbReference type="PANTHER" id="PTHR13812:SF19">
    <property type="entry name" value="KETIMINE REDUCTASE MU-CRYSTALLIN"/>
    <property type="match status" value="1"/>
</dbReference>